<feature type="transmembrane region" description="Helical" evidence="6">
    <location>
        <begin position="759"/>
        <end position="779"/>
    </location>
</feature>
<organism evidence="9 10">
    <name type="scientific">Pedobacter cryoconitis</name>
    <dbReference type="NCBI Taxonomy" id="188932"/>
    <lineage>
        <taxon>Bacteria</taxon>
        <taxon>Pseudomonadati</taxon>
        <taxon>Bacteroidota</taxon>
        <taxon>Sphingobacteriia</taxon>
        <taxon>Sphingobacteriales</taxon>
        <taxon>Sphingobacteriaceae</taxon>
        <taxon>Pedobacter</taxon>
    </lineage>
</organism>
<dbReference type="PANTHER" id="PTHR30572">
    <property type="entry name" value="MEMBRANE COMPONENT OF TRANSPORTER-RELATED"/>
    <property type="match status" value="1"/>
</dbReference>
<dbReference type="RefSeq" id="WP_068397783.1">
    <property type="nucleotide sequence ID" value="NZ_CP014504.1"/>
</dbReference>
<feature type="domain" description="ABC3 transporter permease C-terminal" evidence="7">
    <location>
        <begin position="676"/>
        <end position="785"/>
    </location>
</feature>
<dbReference type="KEGG" id="pcm:AY601_1176"/>
<feature type="domain" description="ABC3 transporter permease C-terminal" evidence="7">
    <location>
        <begin position="292"/>
        <end position="409"/>
    </location>
</feature>
<feature type="domain" description="MacB-like periplasmic core" evidence="8">
    <location>
        <begin position="20"/>
        <end position="241"/>
    </location>
</feature>
<feature type="transmembrane region" description="Helical" evidence="6">
    <location>
        <begin position="21"/>
        <end position="43"/>
    </location>
</feature>
<dbReference type="Pfam" id="PF02687">
    <property type="entry name" value="FtsX"/>
    <property type="match status" value="2"/>
</dbReference>
<feature type="transmembrane region" description="Helical" evidence="6">
    <location>
        <begin position="717"/>
        <end position="739"/>
    </location>
</feature>
<name>A0A127VAA6_9SPHI</name>
<dbReference type="Pfam" id="PF12704">
    <property type="entry name" value="MacB_PCD"/>
    <property type="match status" value="2"/>
</dbReference>
<dbReference type="PROSITE" id="PS51257">
    <property type="entry name" value="PROKAR_LIPOPROTEIN"/>
    <property type="match status" value="1"/>
</dbReference>
<feature type="transmembrane region" description="Helical" evidence="6">
    <location>
        <begin position="672"/>
        <end position="696"/>
    </location>
</feature>
<feature type="domain" description="MacB-like periplasmic core" evidence="8">
    <location>
        <begin position="437"/>
        <end position="631"/>
    </location>
</feature>
<keyword evidence="5 6" id="KW-0472">Membrane</keyword>
<keyword evidence="2" id="KW-1003">Cell membrane</keyword>
<feature type="transmembrane region" description="Helical" evidence="6">
    <location>
        <begin position="287"/>
        <end position="308"/>
    </location>
</feature>
<evidence type="ECO:0000256" key="1">
    <source>
        <dbReference type="ARBA" id="ARBA00004651"/>
    </source>
</evidence>
<sequence length="796" mass="89929">MFKLNLKIAWRNLWKNRGYTLINILGLSIAMASCILIFIFVRYQLSFDEGYKNQDRIYRFTTHWKYSNFEDDTQGVPIPLSAAAKNELVGIEKIATISMGYGIIQVKDQNGTDRIKTEEVVHYAEPEFFEIFEMGWLNGNPETVITEPNTVALSAETAKSFFGTIENAIGKTIFFRNKTGLKVTGVFRNMPKNSSFPLKIMISYQNFPQKNNKSWDSVSSQTECYVLLKNGFRAAALKEPLRLFNKKYYQDKKIEGNQTNALQALKDIHFSEKQGNFAELYAVKSELYGLGVIGLFLLITACINFINLTTAQSINRSKEVGIRKVLGGKRKQLIVQFLTETFTITLIALIIACILTELALPQMESLFKTQISFSIFEHPVIFTFLITLVVVVSLLAGFYPALIISGFSPALAIKNKITVNSGNMSLRKVLVVIQFSITIILIIGTVIIMEQMNYVHQKPLGFKTDAIAIMNVPNDSIALTKHKNFKERVLQINGVQSFSYCQLPPLSNEMSTTNFSYNGQQNEDFEIRRSSADADYFKVFDLKLIAGKVFLNSDTVNGYVVNETFLKKMNISNPKEVIGKIISQNETKMPIVGVVKDFNDRSLQQSISPLIIYPQKNAYYKVAIKMDQAQLMPAMKEVEALWNSTFPNEIYNAQFVSDVVSRYYQSEKIMAILFRVFAGVIIFISFIGLFGLISFVATQRTKEVAIRKVLGASTFELVKMLNGSFLVMVFVANLVAWPLAYLLVSKWLSGFAYRIELGVWPFALAFLISMLITLITVSIRSYKAAVANTIDALKYE</sequence>
<keyword evidence="10" id="KW-1185">Reference proteome</keyword>
<dbReference type="PANTHER" id="PTHR30572:SF18">
    <property type="entry name" value="ABC-TYPE MACROLIDE FAMILY EXPORT SYSTEM PERMEASE COMPONENT 2"/>
    <property type="match status" value="1"/>
</dbReference>
<gene>
    <name evidence="9" type="ORF">AY601_1176</name>
</gene>
<evidence type="ECO:0000259" key="8">
    <source>
        <dbReference type="Pfam" id="PF12704"/>
    </source>
</evidence>
<dbReference type="PATRIC" id="fig|188932.3.peg.1217"/>
<accession>A0A127VAA6</accession>
<evidence type="ECO:0000313" key="10">
    <source>
        <dbReference type="Proteomes" id="UP000071561"/>
    </source>
</evidence>
<evidence type="ECO:0000256" key="2">
    <source>
        <dbReference type="ARBA" id="ARBA00022475"/>
    </source>
</evidence>
<dbReference type="GO" id="GO:0022857">
    <property type="term" value="F:transmembrane transporter activity"/>
    <property type="evidence" value="ECO:0007669"/>
    <property type="project" value="TreeGrafter"/>
</dbReference>
<keyword evidence="3 6" id="KW-0812">Transmembrane</keyword>
<dbReference type="OrthoDB" id="1451596at2"/>
<dbReference type="InterPro" id="IPR025857">
    <property type="entry name" value="MacB_PCD"/>
</dbReference>
<dbReference type="GO" id="GO:0005886">
    <property type="term" value="C:plasma membrane"/>
    <property type="evidence" value="ECO:0007669"/>
    <property type="project" value="UniProtKB-SubCell"/>
</dbReference>
<evidence type="ECO:0000256" key="4">
    <source>
        <dbReference type="ARBA" id="ARBA00022989"/>
    </source>
</evidence>
<evidence type="ECO:0000256" key="6">
    <source>
        <dbReference type="SAM" id="Phobius"/>
    </source>
</evidence>
<reference evidence="9 10" key="1">
    <citation type="submission" date="2016-03" db="EMBL/GenBank/DDBJ databases">
        <title>Complete genome sequence of Pedobacter cryoconitis PAMC 27485.</title>
        <authorList>
            <person name="Lee J."/>
            <person name="Kim O.-S."/>
        </authorList>
    </citation>
    <scope>NUCLEOTIDE SEQUENCE [LARGE SCALE GENOMIC DNA]</scope>
    <source>
        <strain evidence="9 10">PAMC 27485</strain>
    </source>
</reference>
<dbReference type="EMBL" id="CP014504">
    <property type="protein sequence ID" value="AMP98101.1"/>
    <property type="molecule type" value="Genomic_DNA"/>
</dbReference>
<feature type="transmembrane region" description="Helical" evidence="6">
    <location>
        <begin position="429"/>
        <end position="449"/>
    </location>
</feature>
<dbReference type="InterPro" id="IPR003838">
    <property type="entry name" value="ABC3_permease_C"/>
</dbReference>
<protein>
    <submittedName>
        <fullName evidence="9">ABC transporter permease</fullName>
    </submittedName>
</protein>
<evidence type="ECO:0000256" key="5">
    <source>
        <dbReference type="ARBA" id="ARBA00023136"/>
    </source>
</evidence>
<dbReference type="Proteomes" id="UP000071561">
    <property type="component" value="Chromosome"/>
</dbReference>
<dbReference type="InterPro" id="IPR050250">
    <property type="entry name" value="Macrolide_Exporter_MacB"/>
</dbReference>
<comment type="subcellular location">
    <subcellularLocation>
        <location evidence="1">Cell membrane</location>
        <topology evidence="1">Multi-pass membrane protein</topology>
    </subcellularLocation>
</comment>
<dbReference type="AlphaFoldDB" id="A0A127VAA6"/>
<evidence type="ECO:0000313" key="9">
    <source>
        <dbReference type="EMBL" id="AMP98101.1"/>
    </source>
</evidence>
<feature type="transmembrane region" description="Helical" evidence="6">
    <location>
        <begin position="380"/>
        <end position="408"/>
    </location>
</feature>
<evidence type="ECO:0000256" key="3">
    <source>
        <dbReference type="ARBA" id="ARBA00022692"/>
    </source>
</evidence>
<feature type="transmembrane region" description="Helical" evidence="6">
    <location>
        <begin position="333"/>
        <end position="360"/>
    </location>
</feature>
<evidence type="ECO:0000259" key="7">
    <source>
        <dbReference type="Pfam" id="PF02687"/>
    </source>
</evidence>
<proteinExistence type="predicted"/>
<keyword evidence="4 6" id="KW-1133">Transmembrane helix</keyword>